<reference evidence="1 2" key="1">
    <citation type="submission" date="2021-04" db="EMBL/GenBank/DDBJ databases">
        <authorList>
            <person name="Bliznina A."/>
        </authorList>
    </citation>
    <scope>NUCLEOTIDE SEQUENCE [LARGE SCALE GENOMIC DNA]</scope>
</reference>
<gene>
    <name evidence="1" type="ORF">OKIOD_LOCUS5138</name>
</gene>
<dbReference type="EMBL" id="OU015569">
    <property type="protein sequence ID" value="CAG5094464.1"/>
    <property type="molecule type" value="Genomic_DNA"/>
</dbReference>
<protein>
    <submittedName>
        <fullName evidence="1">Oidioi.mRNA.OKI2018_I69.XSR.g13580.t1.cds</fullName>
    </submittedName>
</protein>
<accession>A0ABN7S7B0</accession>
<evidence type="ECO:0000313" key="2">
    <source>
        <dbReference type="Proteomes" id="UP001158576"/>
    </source>
</evidence>
<name>A0ABN7S7B0_OIKDI</name>
<dbReference type="Proteomes" id="UP001158576">
    <property type="component" value="Chromosome XSR"/>
</dbReference>
<organism evidence="1 2">
    <name type="scientific">Oikopleura dioica</name>
    <name type="common">Tunicate</name>
    <dbReference type="NCBI Taxonomy" id="34765"/>
    <lineage>
        <taxon>Eukaryota</taxon>
        <taxon>Metazoa</taxon>
        <taxon>Chordata</taxon>
        <taxon>Tunicata</taxon>
        <taxon>Appendicularia</taxon>
        <taxon>Copelata</taxon>
        <taxon>Oikopleuridae</taxon>
        <taxon>Oikopleura</taxon>
    </lineage>
</organism>
<evidence type="ECO:0000313" key="1">
    <source>
        <dbReference type="EMBL" id="CAG5094464.1"/>
    </source>
</evidence>
<proteinExistence type="predicted"/>
<keyword evidence="2" id="KW-1185">Reference proteome</keyword>
<sequence length="172" mass="20300">MQANKTTKIDEFVKNQISLYATTKYPRPSLSQTASWASKEFRVKLSNADVLKIVKKHKAALNSPRIINRKNASPHLIAFHKDLEKRSATMLDKEDVIGLAERLRHSRKYRNIRVVQMLEFTRQWWRDFQAEANVGRPEFSIKKKEIIPPSREDMIKKIFEELARDPFKYLRC</sequence>